<dbReference type="OrthoDB" id="3529119at2759"/>
<protein>
    <recommendedName>
        <fullName evidence="4">Clr5 domain-containing protein</fullName>
    </recommendedName>
</protein>
<evidence type="ECO:0000313" key="2">
    <source>
        <dbReference type="EMBL" id="KIM97805.1"/>
    </source>
</evidence>
<gene>
    <name evidence="2" type="ORF">OIDMADRAFT_182175</name>
</gene>
<dbReference type="InParanoid" id="A0A0C3GP00"/>
<evidence type="ECO:0000313" key="3">
    <source>
        <dbReference type="Proteomes" id="UP000054321"/>
    </source>
</evidence>
<organism evidence="2 3">
    <name type="scientific">Oidiodendron maius (strain Zn)</name>
    <dbReference type="NCBI Taxonomy" id="913774"/>
    <lineage>
        <taxon>Eukaryota</taxon>
        <taxon>Fungi</taxon>
        <taxon>Dikarya</taxon>
        <taxon>Ascomycota</taxon>
        <taxon>Pezizomycotina</taxon>
        <taxon>Leotiomycetes</taxon>
        <taxon>Leotiomycetes incertae sedis</taxon>
        <taxon>Myxotrichaceae</taxon>
        <taxon>Oidiodendron</taxon>
    </lineage>
</organism>
<accession>A0A0C3GP00</accession>
<feature type="region of interest" description="Disordered" evidence="1">
    <location>
        <begin position="120"/>
        <end position="159"/>
    </location>
</feature>
<sequence>MSQDTQPIEFTVEELLRLHRDWIKMLIIEQRKTEVEIVEILYERNISVSLYQLRLFLQQWRLISSASPAKVSTSVRQVLESRRPEAATSAEVESHNSHVQQSLPSLPEFSSASSFHCATESNETPYRMHPTLRELSGHRRHRRRTDDPSLSPPYAHEGSSPLEYYVRDAQTHEMLAIGLVKTRRRERAYL</sequence>
<dbReference type="EMBL" id="KN832881">
    <property type="protein sequence ID" value="KIM97805.1"/>
    <property type="molecule type" value="Genomic_DNA"/>
</dbReference>
<name>A0A0C3GP00_OIDMZ</name>
<reference evidence="3" key="2">
    <citation type="submission" date="2015-01" db="EMBL/GenBank/DDBJ databases">
        <title>Evolutionary Origins and Diversification of the Mycorrhizal Mutualists.</title>
        <authorList>
            <consortium name="DOE Joint Genome Institute"/>
            <consortium name="Mycorrhizal Genomics Consortium"/>
            <person name="Kohler A."/>
            <person name="Kuo A."/>
            <person name="Nagy L.G."/>
            <person name="Floudas D."/>
            <person name="Copeland A."/>
            <person name="Barry K.W."/>
            <person name="Cichocki N."/>
            <person name="Veneault-Fourrey C."/>
            <person name="LaButti K."/>
            <person name="Lindquist E.A."/>
            <person name="Lipzen A."/>
            <person name="Lundell T."/>
            <person name="Morin E."/>
            <person name="Murat C."/>
            <person name="Riley R."/>
            <person name="Ohm R."/>
            <person name="Sun H."/>
            <person name="Tunlid A."/>
            <person name="Henrissat B."/>
            <person name="Grigoriev I.V."/>
            <person name="Hibbett D.S."/>
            <person name="Martin F."/>
        </authorList>
    </citation>
    <scope>NUCLEOTIDE SEQUENCE [LARGE SCALE GENOMIC DNA]</scope>
    <source>
        <strain evidence="3">Zn</strain>
    </source>
</reference>
<reference evidence="2 3" key="1">
    <citation type="submission" date="2014-04" db="EMBL/GenBank/DDBJ databases">
        <authorList>
            <consortium name="DOE Joint Genome Institute"/>
            <person name="Kuo A."/>
            <person name="Martino E."/>
            <person name="Perotto S."/>
            <person name="Kohler A."/>
            <person name="Nagy L.G."/>
            <person name="Floudas D."/>
            <person name="Copeland A."/>
            <person name="Barry K.W."/>
            <person name="Cichocki N."/>
            <person name="Veneault-Fourrey C."/>
            <person name="LaButti K."/>
            <person name="Lindquist E.A."/>
            <person name="Lipzen A."/>
            <person name="Lundell T."/>
            <person name="Morin E."/>
            <person name="Murat C."/>
            <person name="Sun H."/>
            <person name="Tunlid A."/>
            <person name="Henrissat B."/>
            <person name="Grigoriev I.V."/>
            <person name="Hibbett D.S."/>
            <person name="Martin F."/>
            <person name="Nordberg H.P."/>
            <person name="Cantor M.N."/>
            <person name="Hua S.X."/>
        </authorList>
    </citation>
    <scope>NUCLEOTIDE SEQUENCE [LARGE SCALE GENOMIC DNA]</scope>
    <source>
        <strain evidence="2 3">Zn</strain>
    </source>
</reference>
<evidence type="ECO:0008006" key="4">
    <source>
        <dbReference type="Google" id="ProtNLM"/>
    </source>
</evidence>
<evidence type="ECO:0000256" key="1">
    <source>
        <dbReference type="SAM" id="MobiDB-lite"/>
    </source>
</evidence>
<keyword evidence="3" id="KW-1185">Reference proteome</keyword>
<proteinExistence type="predicted"/>
<dbReference type="HOGENOM" id="CLU_1428396_0_0_1"/>
<dbReference type="AlphaFoldDB" id="A0A0C3GP00"/>
<dbReference type="Proteomes" id="UP000054321">
    <property type="component" value="Unassembled WGS sequence"/>
</dbReference>